<gene>
    <name evidence="1" type="ORF">RM423_22255</name>
</gene>
<organism evidence="1 2">
    <name type="scientific">Jatrophihabitans lederbergiae</name>
    <dbReference type="NCBI Taxonomy" id="3075547"/>
    <lineage>
        <taxon>Bacteria</taxon>
        <taxon>Bacillati</taxon>
        <taxon>Actinomycetota</taxon>
        <taxon>Actinomycetes</taxon>
        <taxon>Jatrophihabitantales</taxon>
        <taxon>Jatrophihabitantaceae</taxon>
        <taxon>Jatrophihabitans</taxon>
    </lineage>
</organism>
<dbReference type="EMBL" id="JAVREH010000069">
    <property type="protein sequence ID" value="MDT0264097.1"/>
    <property type="molecule type" value="Genomic_DNA"/>
</dbReference>
<accession>A0ABU2JGM9</accession>
<sequence>MQASIPTEQEQNVRLELRQHQRRLDPADIAKLVERYEAGASLAELARAFGIYKRTVYDHLVRSDTQPRPQKVLTDDQLPEIIRLYQAGTTLKQLGPQFGVGHNTIRNYLLRAGVTLRPARRMSRPTVE</sequence>
<reference evidence="2" key="1">
    <citation type="submission" date="2023-07" db="EMBL/GenBank/DDBJ databases">
        <title>30 novel species of actinomycetes from the DSMZ collection.</title>
        <authorList>
            <person name="Nouioui I."/>
        </authorList>
    </citation>
    <scope>NUCLEOTIDE SEQUENCE [LARGE SCALE GENOMIC DNA]</scope>
    <source>
        <strain evidence="2">DSM 44399</strain>
    </source>
</reference>
<dbReference type="SUPFAM" id="SSF46689">
    <property type="entry name" value="Homeodomain-like"/>
    <property type="match status" value="1"/>
</dbReference>
<dbReference type="InterPro" id="IPR009057">
    <property type="entry name" value="Homeodomain-like_sf"/>
</dbReference>
<comment type="caution">
    <text evidence="1">The sequence shown here is derived from an EMBL/GenBank/DDBJ whole genome shotgun (WGS) entry which is preliminary data.</text>
</comment>
<keyword evidence="2" id="KW-1185">Reference proteome</keyword>
<proteinExistence type="predicted"/>
<name>A0ABU2JGM9_9ACTN</name>
<evidence type="ECO:0000313" key="2">
    <source>
        <dbReference type="Proteomes" id="UP001183176"/>
    </source>
</evidence>
<evidence type="ECO:0000313" key="1">
    <source>
        <dbReference type="EMBL" id="MDT0264097.1"/>
    </source>
</evidence>
<protein>
    <recommendedName>
        <fullName evidence="3">Helix-turn-helix domain-containing protein</fullName>
    </recommendedName>
</protein>
<dbReference type="Proteomes" id="UP001183176">
    <property type="component" value="Unassembled WGS sequence"/>
</dbReference>
<dbReference type="RefSeq" id="WP_311425239.1">
    <property type="nucleotide sequence ID" value="NZ_JAVREH010000069.1"/>
</dbReference>
<dbReference type="Gene3D" id="1.10.10.60">
    <property type="entry name" value="Homeodomain-like"/>
    <property type="match status" value="2"/>
</dbReference>
<evidence type="ECO:0008006" key="3">
    <source>
        <dbReference type="Google" id="ProtNLM"/>
    </source>
</evidence>